<feature type="region of interest" description="Disordered" evidence="1">
    <location>
        <begin position="1"/>
        <end position="29"/>
    </location>
</feature>
<evidence type="ECO:0000256" key="1">
    <source>
        <dbReference type="SAM" id="MobiDB-lite"/>
    </source>
</evidence>
<name>A0AAV4TK57_9ARAC</name>
<evidence type="ECO:0000313" key="3">
    <source>
        <dbReference type="Proteomes" id="UP001054837"/>
    </source>
</evidence>
<evidence type="ECO:0000313" key="2">
    <source>
        <dbReference type="EMBL" id="GIY45772.1"/>
    </source>
</evidence>
<organism evidence="2 3">
    <name type="scientific">Caerostris darwini</name>
    <dbReference type="NCBI Taxonomy" id="1538125"/>
    <lineage>
        <taxon>Eukaryota</taxon>
        <taxon>Metazoa</taxon>
        <taxon>Ecdysozoa</taxon>
        <taxon>Arthropoda</taxon>
        <taxon>Chelicerata</taxon>
        <taxon>Arachnida</taxon>
        <taxon>Araneae</taxon>
        <taxon>Araneomorphae</taxon>
        <taxon>Entelegynae</taxon>
        <taxon>Araneoidea</taxon>
        <taxon>Araneidae</taxon>
        <taxon>Caerostris</taxon>
    </lineage>
</organism>
<comment type="caution">
    <text evidence="2">The sequence shown here is derived from an EMBL/GenBank/DDBJ whole genome shotgun (WGS) entry which is preliminary data.</text>
</comment>
<gene>
    <name evidence="2" type="ORF">CDAR_544051</name>
</gene>
<proteinExistence type="predicted"/>
<protein>
    <submittedName>
        <fullName evidence="2">Uncharacterized protein</fullName>
    </submittedName>
</protein>
<dbReference type="Proteomes" id="UP001054837">
    <property type="component" value="Unassembled WGS sequence"/>
</dbReference>
<reference evidence="2 3" key="1">
    <citation type="submission" date="2021-06" db="EMBL/GenBank/DDBJ databases">
        <title>Caerostris darwini draft genome.</title>
        <authorList>
            <person name="Kono N."/>
            <person name="Arakawa K."/>
        </authorList>
    </citation>
    <scope>NUCLEOTIDE SEQUENCE [LARGE SCALE GENOMIC DNA]</scope>
</reference>
<sequence>MSSLFMPNEDDPTGSEKKETAQRRNNNSPSCPLSIQAVIVFTLFSILQDVKSLTVTIATEKRPNIWRGSTRQRRIDLARSLGIKIDNNTLAPKSTSQSNKSNTITTHYAGGSPTLAAVLKKSSPRLSPIQLHRFCFIVAKK</sequence>
<accession>A0AAV4TK57</accession>
<dbReference type="EMBL" id="BPLQ01009658">
    <property type="protein sequence ID" value="GIY45772.1"/>
    <property type="molecule type" value="Genomic_DNA"/>
</dbReference>
<keyword evidence="3" id="KW-1185">Reference proteome</keyword>
<dbReference type="AlphaFoldDB" id="A0AAV4TK57"/>